<sequence length="121" mass="13286">MSKIHASTQFINVMVKVKAGDTPGTYHVHTAPEMPYVTQQDTVINYQIYDDDHQGIVFTGMTIMTLGNDQLSAASVSISGKQLTFSDANTSKVTISFKLNFKDAAGVEFMHDPQVENDPQS</sequence>
<dbReference type="InterPro" id="IPR008972">
    <property type="entry name" value="Cupredoxin"/>
</dbReference>
<dbReference type="RefSeq" id="WP_161097826.1">
    <property type="nucleotide sequence ID" value="NZ_WWCW01000056.1"/>
</dbReference>
<proteinExistence type="predicted"/>
<dbReference type="InterPro" id="IPR015078">
    <property type="entry name" value="DP-EP"/>
</dbReference>
<name>A0A845G7J3_9BURK</name>
<organism evidence="2 3">
    <name type="scientific">Duganella vulcania</name>
    <dbReference type="NCBI Taxonomy" id="2692166"/>
    <lineage>
        <taxon>Bacteria</taxon>
        <taxon>Pseudomonadati</taxon>
        <taxon>Pseudomonadota</taxon>
        <taxon>Betaproteobacteria</taxon>
        <taxon>Burkholderiales</taxon>
        <taxon>Oxalobacteraceae</taxon>
        <taxon>Telluria group</taxon>
        <taxon>Duganella</taxon>
    </lineage>
</organism>
<dbReference type="Gene3D" id="2.60.40.420">
    <property type="entry name" value="Cupredoxins - blue copper proteins"/>
    <property type="match status" value="1"/>
</dbReference>
<dbReference type="SUPFAM" id="SSF49503">
    <property type="entry name" value="Cupredoxins"/>
    <property type="match status" value="1"/>
</dbReference>
<dbReference type="Proteomes" id="UP000470302">
    <property type="component" value="Unassembled WGS sequence"/>
</dbReference>
<evidence type="ECO:0000313" key="2">
    <source>
        <dbReference type="EMBL" id="MYM88819.1"/>
    </source>
</evidence>
<comment type="caution">
    <text evidence="2">The sequence shown here is derived from an EMBL/GenBank/DDBJ whole genome shotgun (WGS) entry which is preliminary data.</text>
</comment>
<protein>
    <submittedName>
        <fullName evidence="2">DP-EP family protein</fullName>
    </submittedName>
</protein>
<evidence type="ECO:0000256" key="1">
    <source>
        <dbReference type="ARBA" id="ARBA00004418"/>
    </source>
</evidence>
<reference evidence="2 3" key="1">
    <citation type="submission" date="2020-01" db="EMBL/GenBank/DDBJ databases">
        <title>Novel species isolated from a subtropical stream in China.</title>
        <authorList>
            <person name="Lu H."/>
        </authorList>
    </citation>
    <scope>NUCLEOTIDE SEQUENCE [LARGE SCALE GENOMIC DNA]</scope>
    <source>
        <strain evidence="2 3">FT82W</strain>
    </source>
</reference>
<dbReference type="GO" id="GO:0042597">
    <property type="term" value="C:periplasmic space"/>
    <property type="evidence" value="ECO:0007669"/>
    <property type="project" value="UniProtKB-SubCell"/>
</dbReference>
<comment type="subcellular location">
    <subcellularLocation>
        <location evidence="1">Periplasm</location>
    </subcellularLocation>
</comment>
<gene>
    <name evidence="2" type="ORF">GTP91_16765</name>
</gene>
<accession>A0A845G7J3</accession>
<dbReference type="Pfam" id="PF08985">
    <property type="entry name" value="DP-EP"/>
    <property type="match status" value="1"/>
</dbReference>
<evidence type="ECO:0000313" key="3">
    <source>
        <dbReference type="Proteomes" id="UP000470302"/>
    </source>
</evidence>
<dbReference type="AlphaFoldDB" id="A0A845G7J3"/>
<dbReference type="EMBL" id="WWCW01000056">
    <property type="protein sequence ID" value="MYM88819.1"/>
    <property type="molecule type" value="Genomic_DNA"/>
</dbReference>